<evidence type="ECO:0000313" key="8">
    <source>
        <dbReference type="EMBL" id="KAK2557230.1"/>
    </source>
</evidence>
<feature type="transmembrane region" description="Helical" evidence="6">
    <location>
        <begin position="462"/>
        <end position="487"/>
    </location>
</feature>
<dbReference type="Gene3D" id="1.20.1250.20">
    <property type="entry name" value="MFS general substrate transporter like domains"/>
    <property type="match status" value="2"/>
</dbReference>
<feature type="domain" description="Major facilitator superfamily associated" evidence="7">
    <location>
        <begin position="1"/>
        <end position="465"/>
    </location>
</feature>
<feature type="transmembrane region" description="Helical" evidence="6">
    <location>
        <begin position="364"/>
        <end position="382"/>
    </location>
</feature>
<feature type="transmembrane region" description="Helical" evidence="6">
    <location>
        <begin position="232"/>
        <end position="251"/>
    </location>
</feature>
<reference evidence="8" key="2">
    <citation type="journal article" date="2023" name="Science">
        <title>Genomic signatures of disease resistance in endangered staghorn corals.</title>
        <authorList>
            <person name="Vollmer S.V."/>
            <person name="Selwyn J.D."/>
            <person name="Despard B.A."/>
            <person name="Roesel C.L."/>
        </authorList>
    </citation>
    <scope>NUCLEOTIDE SEQUENCE</scope>
    <source>
        <strain evidence="8">K2</strain>
    </source>
</reference>
<dbReference type="InterPro" id="IPR051717">
    <property type="entry name" value="MFS_MFSD6"/>
</dbReference>
<dbReference type="SUPFAM" id="SSF103473">
    <property type="entry name" value="MFS general substrate transporter"/>
    <property type="match status" value="1"/>
</dbReference>
<evidence type="ECO:0000256" key="2">
    <source>
        <dbReference type="ARBA" id="ARBA00005241"/>
    </source>
</evidence>
<comment type="subcellular location">
    <subcellularLocation>
        <location evidence="1">Membrane</location>
        <topology evidence="1">Multi-pass membrane protein</topology>
    </subcellularLocation>
</comment>
<feature type="transmembrane region" description="Helical" evidence="6">
    <location>
        <begin position="331"/>
        <end position="352"/>
    </location>
</feature>
<name>A0AAD9QAD6_ACRCE</name>
<evidence type="ECO:0000313" key="9">
    <source>
        <dbReference type="Proteomes" id="UP001249851"/>
    </source>
</evidence>
<evidence type="ECO:0000256" key="1">
    <source>
        <dbReference type="ARBA" id="ARBA00004141"/>
    </source>
</evidence>
<evidence type="ECO:0000256" key="4">
    <source>
        <dbReference type="ARBA" id="ARBA00022989"/>
    </source>
</evidence>
<accession>A0AAD9QAD6</accession>
<feature type="transmembrane region" description="Helical" evidence="6">
    <location>
        <begin position="433"/>
        <end position="456"/>
    </location>
</feature>
<feature type="transmembrane region" description="Helical" evidence="6">
    <location>
        <begin position="263"/>
        <end position="283"/>
    </location>
</feature>
<dbReference type="Pfam" id="PF12832">
    <property type="entry name" value="MFS_1_like"/>
    <property type="match status" value="1"/>
</dbReference>
<dbReference type="GO" id="GO:0016020">
    <property type="term" value="C:membrane"/>
    <property type="evidence" value="ECO:0007669"/>
    <property type="project" value="UniProtKB-SubCell"/>
</dbReference>
<dbReference type="AlphaFoldDB" id="A0AAD9QAD6"/>
<gene>
    <name evidence="8" type="ORF">P5673_020718</name>
</gene>
<evidence type="ECO:0000256" key="5">
    <source>
        <dbReference type="ARBA" id="ARBA00023136"/>
    </source>
</evidence>
<comment type="caution">
    <text evidence="8">The sequence shown here is derived from an EMBL/GenBank/DDBJ whole genome shotgun (WGS) entry which is preliminary data.</text>
</comment>
<keyword evidence="9" id="KW-1185">Reference proteome</keyword>
<keyword evidence="4 6" id="KW-1133">Transmembrane helix</keyword>
<organism evidence="8 9">
    <name type="scientific">Acropora cervicornis</name>
    <name type="common">Staghorn coral</name>
    <dbReference type="NCBI Taxonomy" id="6130"/>
    <lineage>
        <taxon>Eukaryota</taxon>
        <taxon>Metazoa</taxon>
        <taxon>Cnidaria</taxon>
        <taxon>Anthozoa</taxon>
        <taxon>Hexacorallia</taxon>
        <taxon>Scleractinia</taxon>
        <taxon>Astrocoeniina</taxon>
        <taxon>Acroporidae</taxon>
        <taxon>Acropora</taxon>
    </lineage>
</organism>
<dbReference type="EMBL" id="JARQWQ010000051">
    <property type="protein sequence ID" value="KAK2557230.1"/>
    <property type="molecule type" value="Genomic_DNA"/>
</dbReference>
<dbReference type="InterPro" id="IPR024989">
    <property type="entry name" value="MFS_assoc_dom"/>
</dbReference>
<dbReference type="PANTHER" id="PTHR16172">
    <property type="entry name" value="MAJOR FACILITATOR SUPERFAMILY DOMAIN-CONTAINING PROTEIN 6-LIKE"/>
    <property type="match status" value="1"/>
</dbReference>
<feature type="transmembrane region" description="Helical" evidence="6">
    <location>
        <begin position="43"/>
        <end position="62"/>
    </location>
</feature>
<sequence>MYFRFIGLTAFQSGILGSTRPLVSFWALPFLRVLADKTNKRKLLLLLFLLAAVIANISLGFMTNGDTTNFQSYACKRKEISQSDLYYNESKIYGSNSNPLNTSTNSFGRTTPVASYAEVPSTGNDNIDLTTGDTGLGNVNGTTPFIDSSTVATRFVNKSLILEQSQNESITKLKVLSDMYLLYGFRMDHTFTVLLTLVFFCELFSSSTRGITRSLFSDITQQKKGAHLSSNTWTSVGTMLGGAVLILAIGYHRCNFGLQNSFYLHFYIFAFFGAVSFVVGAVLKENERKSLCLKFGKTFAYICCDVNMISFLSVLLVLGMAESLMFNFMMWYLQDIGASINVMVTIVIASAFSEIPMQCITKRMIHFFGHHWVIFLSLFSYGGRFLYFSYFRNPWLIVPIELLHGLSYTAVHSACGSYAAIVSFHGTEKTMKVIFSAVYHGFGMGIGGMGVALLYQLYGPRVVFRCAAGVCGIYALVFALLQCILALPDGDRSHGKVMGYQQINLNGENGDFPLQADWLMEALREDGEDETHFVK</sequence>
<keyword evidence="5 6" id="KW-0472">Membrane</keyword>
<feature type="transmembrane region" description="Helical" evidence="6">
    <location>
        <begin position="191"/>
        <end position="211"/>
    </location>
</feature>
<comment type="similarity">
    <text evidence="2">Belongs to the major facilitator superfamily. MFSD6 family.</text>
</comment>
<protein>
    <submittedName>
        <fullName evidence="8">Major facilitator superfamily domain-containing protein 6</fullName>
    </submittedName>
</protein>
<dbReference type="Proteomes" id="UP001249851">
    <property type="component" value="Unassembled WGS sequence"/>
</dbReference>
<dbReference type="InterPro" id="IPR036259">
    <property type="entry name" value="MFS_trans_sf"/>
</dbReference>
<proteinExistence type="inferred from homology"/>
<dbReference type="PANTHER" id="PTHR16172:SF41">
    <property type="entry name" value="MAJOR FACILITATOR SUPERFAMILY DOMAIN-CONTAINING PROTEIN 6-LIKE"/>
    <property type="match status" value="1"/>
</dbReference>
<reference evidence="8" key="1">
    <citation type="journal article" date="2023" name="G3 (Bethesda)">
        <title>Whole genome assembly and annotation of the endangered Caribbean coral Acropora cervicornis.</title>
        <authorList>
            <person name="Selwyn J.D."/>
            <person name="Vollmer S.V."/>
        </authorList>
    </citation>
    <scope>NUCLEOTIDE SEQUENCE</scope>
    <source>
        <strain evidence="8">K2</strain>
    </source>
</reference>
<evidence type="ECO:0000259" key="7">
    <source>
        <dbReference type="Pfam" id="PF12832"/>
    </source>
</evidence>
<evidence type="ECO:0000256" key="6">
    <source>
        <dbReference type="SAM" id="Phobius"/>
    </source>
</evidence>
<evidence type="ECO:0000256" key="3">
    <source>
        <dbReference type="ARBA" id="ARBA00022692"/>
    </source>
</evidence>
<feature type="transmembrane region" description="Helical" evidence="6">
    <location>
        <begin position="295"/>
        <end position="319"/>
    </location>
</feature>
<keyword evidence="3 6" id="KW-0812">Transmembrane</keyword>